<dbReference type="Proteomes" id="UP000814140">
    <property type="component" value="Unassembled WGS sequence"/>
</dbReference>
<keyword evidence="2" id="KW-1185">Reference proteome</keyword>
<reference evidence="1" key="2">
    <citation type="journal article" date="2022" name="New Phytol.">
        <title>Evolutionary transition to the ectomycorrhizal habit in the genomes of a hyperdiverse lineage of mushroom-forming fungi.</title>
        <authorList>
            <person name="Looney B."/>
            <person name="Miyauchi S."/>
            <person name="Morin E."/>
            <person name="Drula E."/>
            <person name="Courty P.E."/>
            <person name="Kohler A."/>
            <person name="Kuo A."/>
            <person name="LaButti K."/>
            <person name="Pangilinan J."/>
            <person name="Lipzen A."/>
            <person name="Riley R."/>
            <person name="Andreopoulos W."/>
            <person name="He G."/>
            <person name="Johnson J."/>
            <person name="Nolan M."/>
            <person name="Tritt A."/>
            <person name="Barry K.W."/>
            <person name="Grigoriev I.V."/>
            <person name="Nagy L.G."/>
            <person name="Hibbett D."/>
            <person name="Henrissat B."/>
            <person name="Matheny P.B."/>
            <person name="Labbe J."/>
            <person name="Martin F.M."/>
        </authorList>
    </citation>
    <scope>NUCLEOTIDE SEQUENCE</scope>
    <source>
        <strain evidence="1">HHB10654</strain>
    </source>
</reference>
<sequence length="933" mass="101277">MPPRRSNRSHKVPGVKLRPADPKQPKALHSSHRRRTPTPSPPSSPAREDHDISFFDTCPRPFKGITLCATGVDKSTIFGKAGEMGASTSTDFTDLVTHLIAQDHGGPKYLCAVERKIPIIQPSWILENFDVWQQGDEFDLDETMKEHRLPVFSGVTLSISGIEDIPHRTDIHRKLVEHGGKYEKNIERPVRVTHLLCSGDQETDKMKYARKFNAKGEADIQLVWEEWFWDSLEFGGRFDETQYLVTLPRPERKQVPEVNPNGPITITDSHGGSVEPNVPMSSNAVTQPAAGHDDDEDEIAAARRVPAATLQVWESLLRPRGFVKVGSELVRTVPDGNSQADPDRVRGSQPLPRSDKGKGRAVDGLAKEDLHERKSRSALSTFMRSNSFAPNHIDPAAPASSKQPFRKTQSLLLGAEPLPVKPPEDSGGGGINSASRVFSGLRFRARGEASSASVRDAVQKCGGVWVEDQDDEEVDFILVRLVSGSALLSSEHDETARAKYRTECWLEGCLAHDRICAADEHVSFTPLAVNGPIVGASQIVLSPSGLDMAEDMWTKRLARALGVTHAPTFSRASTHLLCPSARGMKFAKAQEWGIPVVNVRWLAEMASAGTIPAVHEYLVKGPDGARDSDEISREKGQLPNPGELEIEALDVIPAPTPARAKSLSRTNSLVRVPSIAALPEADPDESFGRPVNGLLGETSEPLQEHHSVPALSRSSTIRRSPSFPLSIHASAIISNRPIQPPQAGSETEDEGDEHARVPSSATPSPMKMPPVGPSKSTPVSSPVRPVVSEAGARALQESITNLLGKRTSMDDTEDVGRVRGGKRARPRSKPQSRQDSGAGESVVTVPEVYDASYAYSEDIHLLRGTNNADESGMVMYEDPAQRAERRRLMSLLGGPEQSKEPDEEADAGGKAKKKKGAGKGAGATRRSSRVAGF</sequence>
<comment type="caution">
    <text evidence="1">The sequence shown here is derived from an EMBL/GenBank/DDBJ whole genome shotgun (WGS) entry which is preliminary data.</text>
</comment>
<protein>
    <submittedName>
        <fullName evidence="1">Uncharacterized protein</fullName>
    </submittedName>
</protein>
<evidence type="ECO:0000313" key="1">
    <source>
        <dbReference type="EMBL" id="KAI0064954.1"/>
    </source>
</evidence>
<accession>A0ACB8T838</accession>
<gene>
    <name evidence="1" type="ORF">BV25DRAFT_1914101</name>
</gene>
<organism evidence="1 2">
    <name type="scientific">Artomyces pyxidatus</name>
    <dbReference type="NCBI Taxonomy" id="48021"/>
    <lineage>
        <taxon>Eukaryota</taxon>
        <taxon>Fungi</taxon>
        <taxon>Dikarya</taxon>
        <taxon>Basidiomycota</taxon>
        <taxon>Agaricomycotina</taxon>
        <taxon>Agaricomycetes</taxon>
        <taxon>Russulales</taxon>
        <taxon>Auriscalpiaceae</taxon>
        <taxon>Artomyces</taxon>
    </lineage>
</organism>
<proteinExistence type="predicted"/>
<name>A0ACB8T838_9AGAM</name>
<reference evidence="1" key="1">
    <citation type="submission" date="2021-03" db="EMBL/GenBank/DDBJ databases">
        <authorList>
            <consortium name="DOE Joint Genome Institute"/>
            <person name="Ahrendt S."/>
            <person name="Looney B.P."/>
            <person name="Miyauchi S."/>
            <person name="Morin E."/>
            <person name="Drula E."/>
            <person name="Courty P.E."/>
            <person name="Chicoki N."/>
            <person name="Fauchery L."/>
            <person name="Kohler A."/>
            <person name="Kuo A."/>
            <person name="Labutti K."/>
            <person name="Pangilinan J."/>
            <person name="Lipzen A."/>
            <person name="Riley R."/>
            <person name="Andreopoulos W."/>
            <person name="He G."/>
            <person name="Johnson J."/>
            <person name="Barry K.W."/>
            <person name="Grigoriev I.V."/>
            <person name="Nagy L."/>
            <person name="Hibbett D."/>
            <person name="Henrissat B."/>
            <person name="Matheny P.B."/>
            <person name="Labbe J."/>
            <person name="Martin F."/>
        </authorList>
    </citation>
    <scope>NUCLEOTIDE SEQUENCE</scope>
    <source>
        <strain evidence="1">HHB10654</strain>
    </source>
</reference>
<evidence type="ECO:0000313" key="2">
    <source>
        <dbReference type="Proteomes" id="UP000814140"/>
    </source>
</evidence>
<dbReference type="EMBL" id="MU277197">
    <property type="protein sequence ID" value="KAI0064954.1"/>
    <property type="molecule type" value="Genomic_DNA"/>
</dbReference>